<protein>
    <submittedName>
        <fullName evidence="1">PO24 protein</fullName>
    </submittedName>
</protein>
<dbReference type="OrthoDB" id="9214535at2759"/>
<accession>A0A7L0NYB4</accession>
<feature type="non-terminal residue" evidence="1">
    <location>
        <position position="1"/>
    </location>
</feature>
<sequence>RANVYPMQEFLTRSRHGTCIKSCRHCQSKNETCSHIIGNCPVVQDARIKRHNCICHMLSETAKKKDWVVFQEPHIRDINNELYKLDLIFVKENKALVVDVTVRYEFNNLTLEMAATEKMVKYQHLLAQVQELTNAEDVTFVGFPLGAGGKWYEKNSDLLCTLGLSKSKREKVARALASRALLTSVDIIHMFASKSRTVVSSA</sequence>
<gene>
    <name evidence="1" type="primary">Po24</name>
    <name evidence="1" type="ORF">FORRUF_R01269</name>
</gene>
<reference evidence="1 2" key="1">
    <citation type="submission" date="2019-09" db="EMBL/GenBank/DDBJ databases">
        <title>Bird 10,000 Genomes (B10K) Project - Family phase.</title>
        <authorList>
            <person name="Zhang G."/>
        </authorList>
    </citation>
    <scope>NUCLEOTIDE SEQUENCE [LARGE SCALE GENOMIC DNA]</scope>
    <source>
        <strain evidence="1">B10K-DU-001-43</strain>
        <tissue evidence="1">Muscle</tissue>
    </source>
</reference>
<feature type="non-terminal residue" evidence="1">
    <location>
        <position position="202"/>
    </location>
</feature>
<evidence type="ECO:0000313" key="1">
    <source>
        <dbReference type="EMBL" id="NXK98105.1"/>
    </source>
</evidence>
<dbReference type="EMBL" id="VXAU01005942">
    <property type="protein sequence ID" value="NXK98105.1"/>
    <property type="molecule type" value="Genomic_DNA"/>
</dbReference>
<keyword evidence="2" id="KW-1185">Reference proteome</keyword>
<dbReference type="AlphaFoldDB" id="A0A7L0NYB4"/>
<name>A0A7L0NYB4_9PASS</name>
<proteinExistence type="predicted"/>
<dbReference type="Proteomes" id="UP000520463">
    <property type="component" value="Unassembled WGS sequence"/>
</dbReference>
<evidence type="ECO:0000313" key="2">
    <source>
        <dbReference type="Proteomes" id="UP000520463"/>
    </source>
</evidence>
<comment type="caution">
    <text evidence="1">The sequence shown here is derived from an EMBL/GenBank/DDBJ whole genome shotgun (WGS) entry which is preliminary data.</text>
</comment>
<organism evidence="1 2">
    <name type="scientific">Formicarius rufipectus</name>
    <dbReference type="NCBI Taxonomy" id="1118560"/>
    <lineage>
        <taxon>Eukaryota</taxon>
        <taxon>Metazoa</taxon>
        <taxon>Chordata</taxon>
        <taxon>Craniata</taxon>
        <taxon>Vertebrata</taxon>
        <taxon>Euteleostomi</taxon>
        <taxon>Archelosauria</taxon>
        <taxon>Archosauria</taxon>
        <taxon>Dinosauria</taxon>
        <taxon>Saurischia</taxon>
        <taxon>Theropoda</taxon>
        <taxon>Coelurosauria</taxon>
        <taxon>Aves</taxon>
        <taxon>Neognathae</taxon>
        <taxon>Neoaves</taxon>
        <taxon>Telluraves</taxon>
        <taxon>Australaves</taxon>
        <taxon>Passeriformes</taxon>
        <taxon>Formicariidae</taxon>
        <taxon>Formicarius</taxon>
    </lineage>
</organism>